<keyword evidence="5" id="KW-0560">Oxidoreductase</keyword>
<dbReference type="Proteomes" id="UP001164746">
    <property type="component" value="Chromosome 2"/>
</dbReference>
<keyword evidence="7" id="KW-0275">Fatty acid biosynthesis</keyword>
<dbReference type="InterPro" id="IPR050091">
    <property type="entry name" value="PKS_NRPS_Biosynth_Enz"/>
</dbReference>
<accession>A0ABY7DHQ8</accession>
<keyword evidence="3" id="KW-0276">Fatty acid metabolism</keyword>
<evidence type="ECO:0000259" key="9">
    <source>
        <dbReference type="Pfam" id="PF00109"/>
    </source>
</evidence>
<keyword evidence="2" id="KW-0444">Lipid biosynthesis</keyword>
<reference evidence="11" key="1">
    <citation type="submission" date="2022-11" db="EMBL/GenBank/DDBJ databases">
        <title>Centuries of genome instability and evolution in soft-shell clam transmissible cancer (bioRxiv).</title>
        <authorList>
            <person name="Hart S.F.M."/>
            <person name="Yonemitsu M.A."/>
            <person name="Giersch R.M."/>
            <person name="Beal B.F."/>
            <person name="Arriagada G."/>
            <person name="Davis B.W."/>
            <person name="Ostrander E.A."/>
            <person name="Goff S.P."/>
            <person name="Metzger M.J."/>
        </authorList>
    </citation>
    <scope>NUCLEOTIDE SEQUENCE</scope>
    <source>
        <strain evidence="11">MELC-2E11</strain>
        <tissue evidence="11">Siphon/mantle</tissue>
    </source>
</reference>
<dbReference type="InterPro" id="IPR014030">
    <property type="entry name" value="Ketoacyl_synth_N"/>
</dbReference>
<evidence type="ECO:0000256" key="2">
    <source>
        <dbReference type="ARBA" id="ARBA00022516"/>
    </source>
</evidence>
<evidence type="ECO:0000256" key="1">
    <source>
        <dbReference type="ARBA" id="ARBA00022450"/>
    </source>
</evidence>
<keyword evidence="1" id="KW-0596">Phosphopantetheine</keyword>
<dbReference type="Pfam" id="PF00109">
    <property type="entry name" value="ketoacyl-synt"/>
    <property type="match status" value="1"/>
</dbReference>
<dbReference type="EMBL" id="CP111013">
    <property type="protein sequence ID" value="WAQ97214.1"/>
    <property type="molecule type" value="Genomic_DNA"/>
</dbReference>
<name>A0ABY7DHQ8_MYAAR</name>
<evidence type="ECO:0000313" key="10">
    <source>
        <dbReference type="EMBL" id="WAQ97147.1"/>
    </source>
</evidence>
<dbReference type="InterPro" id="IPR016039">
    <property type="entry name" value="Thiolase-like"/>
</dbReference>
<evidence type="ECO:0000256" key="5">
    <source>
        <dbReference type="ARBA" id="ARBA00023002"/>
    </source>
</evidence>
<proteinExistence type="predicted"/>
<evidence type="ECO:0000256" key="7">
    <source>
        <dbReference type="ARBA" id="ARBA00023160"/>
    </source>
</evidence>
<dbReference type="EMBL" id="CP111013">
    <property type="protein sequence ID" value="WAQ97147.1"/>
    <property type="molecule type" value="Genomic_DNA"/>
</dbReference>
<feature type="domain" description="Beta-ketoacyl synthase-like N-terminal" evidence="9">
    <location>
        <begin position="1"/>
        <end position="85"/>
    </location>
</feature>
<evidence type="ECO:0000256" key="8">
    <source>
        <dbReference type="ARBA" id="ARBA00023268"/>
    </source>
</evidence>
<evidence type="ECO:0000256" key="6">
    <source>
        <dbReference type="ARBA" id="ARBA00023098"/>
    </source>
</evidence>
<dbReference type="PANTHER" id="PTHR43775:SF7">
    <property type="entry name" value="FATTY ACID SYNTHASE"/>
    <property type="match status" value="1"/>
</dbReference>
<dbReference type="Gene3D" id="3.40.47.10">
    <property type="match status" value="1"/>
</dbReference>
<gene>
    <name evidence="10" type="ORF">MAR_029837</name>
    <name evidence="11" type="ORF">MAR_029904</name>
</gene>
<feature type="non-terminal residue" evidence="11">
    <location>
        <position position="1"/>
    </location>
</feature>
<evidence type="ECO:0000256" key="4">
    <source>
        <dbReference type="ARBA" id="ARBA00022857"/>
    </source>
</evidence>
<keyword evidence="12" id="KW-1185">Reference proteome</keyword>
<protein>
    <submittedName>
        <fullName evidence="11">FAS-like protein</fullName>
    </submittedName>
</protein>
<keyword evidence="8" id="KW-0511">Multifunctional enzyme</keyword>
<keyword evidence="6" id="KW-0443">Lipid metabolism</keyword>
<evidence type="ECO:0000313" key="12">
    <source>
        <dbReference type="Proteomes" id="UP001164746"/>
    </source>
</evidence>
<dbReference type="PANTHER" id="PTHR43775">
    <property type="entry name" value="FATTY ACID SYNTHASE"/>
    <property type="match status" value="1"/>
</dbReference>
<feature type="non-terminal residue" evidence="11">
    <location>
        <position position="105"/>
    </location>
</feature>
<organism evidence="11 12">
    <name type="scientific">Mya arenaria</name>
    <name type="common">Soft-shell clam</name>
    <dbReference type="NCBI Taxonomy" id="6604"/>
    <lineage>
        <taxon>Eukaryota</taxon>
        <taxon>Metazoa</taxon>
        <taxon>Spiralia</taxon>
        <taxon>Lophotrochozoa</taxon>
        <taxon>Mollusca</taxon>
        <taxon>Bivalvia</taxon>
        <taxon>Autobranchia</taxon>
        <taxon>Heteroconchia</taxon>
        <taxon>Euheterodonta</taxon>
        <taxon>Imparidentia</taxon>
        <taxon>Neoheterodontei</taxon>
        <taxon>Myida</taxon>
        <taxon>Myoidea</taxon>
        <taxon>Myidae</taxon>
        <taxon>Mya</taxon>
    </lineage>
</organism>
<evidence type="ECO:0000313" key="11">
    <source>
        <dbReference type="EMBL" id="WAQ97214.1"/>
    </source>
</evidence>
<evidence type="ECO:0000256" key="3">
    <source>
        <dbReference type="ARBA" id="ARBA00022832"/>
    </source>
</evidence>
<keyword evidence="4" id="KW-0521">NADP</keyword>
<dbReference type="SUPFAM" id="SSF53901">
    <property type="entry name" value="Thiolase-like"/>
    <property type="match status" value="1"/>
</dbReference>
<sequence length="105" mass="10982">PSLTLQGSDAAGCLALEQAYSSLRQGDVECAVVAGASIAFKMAANMWMTEHGLGSDMPKPFDKSASGFIGGDGVVAMVLQCHETAKRVHAIIVNTETQVSRPDET</sequence>